<dbReference type="GeneID" id="106152909"/>
<evidence type="ECO:0000256" key="5">
    <source>
        <dbReference type="SAM" id="Coils"/>
    </source>
</evidence>
<gene>
    <name evidence="7" type="primary">LOC106152909</name>
</gene>
<reference evidence="7" key="2">
    <citation type="submission" date="2025-08" db="UniProtKB">
        <authorList>
            <consortium name="RefSeq"/>
        </authorList>
    </citation>
    <scope>IDENTIFICATION</scope>
</reference>
<dbReference type="AlphaFoldDB" id="A0A1S3HAF5"/>
<dbReference type="FunCoup" id="A0A1S3HAF5">
    <property type="interactions" value="1805"/>
</dbReference>
<keyword evidence="4" id="KW-0539">Nucleus</keyword>
<dbReference type="OrthoDB" id="18145at2759"/>
<dbReference type="STRING" id="7574.A0A1S3HAF5"/>
<evidence type="ECO:0000256" key="3">
    <source>
        <dbReference type="ARBA" id="ARBA00016811"/>
    </source>
</evidence>
<dbReference type="GO" id="GO:0032039">
    <property type="term" value="C:integrator complex"/>
    <property type="evidence" value="ECO:0007669"/>
    <property type="project" value="InterPro"/>
</dbReference>
<dbReference type="InterPro" id="IPR026164">
    <property type="entry name" value="Int_cplx_su10"/>
</dbReference>
<comment type="similarity">
    <text evidence="2">Belongs to the Integrator subunit 10 family.</text>
</comment>
<keyword evidence="5" id="KW-0175">Coiled coil</keyword>
<dbReference type="PANTHER" id="PTHR16055">
    <property type="entry name" value="INTEGRATOR COMPLEX SUBUNIT 10"/>
    <property type="match status" value="1"/>
</dbReference>
<dbReference type="Pfam" id="PF21045">
    <property type="entry name" value="INT10"/>
    <property type="match status" value="2"/>
</dbReference>
<dbReference type="InParanoid" id="A0A1S3HAF5"/>
<evidence type="ECO:0000256" key="1">
    <source>
        <dbReference type="ARBA" id="ARBA00004123"/>
    </source>
</evidence>
<evidence type="ECO:0000313" key="7">
    <source>
        <dbReference type="RefSeq" id="XP_013382104.1"/>
    </source>
</evidence>
<feature type="coiled-coil region" evidence="5">
    <location>
        <begin position="646"/>
        <end position="673"/>
    </location>
</feature>
<name>A0A1S3HAF5_LINAN</name>
<organism evidence="6 7">
    <name type="scientific">Lingula anatina</name>
    <name type="common">Brachiopod</name>
    <name type="synonym">Lingula unguis</name>
    <dbReference type="NCBI Taxonomy" id="7574"/>
    <lineage>
        <taxon>Eukaryota</taxon>
        <taxon>Metazoa</taxon>
        <taxon>Spiralia</taxon>
        <taxon>Lophotrochozoa</taxon>
        <taxon>Brachiopoda</taxon>
        <taxon>Linguliformea</taxon>
        <taxon>Lingulata</taxon>
        <taxon>Lingulida</taxon>
        <taxon>Linguloidea</taxon>
        <taxon>Lingulidae</taxon>
        <taxon>Lingula</taxon>
    </lineage>
</organism>
<evidence type="ECO:0000313" key="6">
    <source>
        <dbReference type="Proteomes" id="UP000085678"/>
    </source>
</evidence>
<dbReference type="GO" id="GO:0016180">
    <property type="term" value="P:snRNA processing"/>
    <property type="evidence" value="ECO:0007669"/>
    <property type="project" value="InterPro"/>
</dbReference>
<protein>
    <recommendedName>
        <fullName evidence="3">Integrator complex subunit 10</fullName>
    </recommendedName>
</protein>
<proteinExistence type="inferred from homology"/>
<evidence type="ECO:0000256" key="4">
    <source>
        <dbReference type="ARBA" id="ARBA00023242"/>
    </source>
</evidence>
<evidence type="ECO:0000256" key="2">
    <source>
        <dbReference type="ARBA" id="ARBA00010391"/>
    </source>
</evidence>
<keyword evidence="6" id="KW-1185">Reference proteome</keyword>
<dbReference type="PANTHER" id="PTHR16055:SF2">
    <property type="entry name" value="INTEGRATOR COMPLEX SUBUNIT 10"/>
    <property type="match status" value="1"/>
</dbReference>
<comment type="subcellular location">
    <subcellularLocation>
        <location evidence="1">Nucleus</location>
    </subcellularLocation>
</comment>
<dbReference type="KEGG" id="lak:106152909"/>
<sequence length="680" mass="77486">MAASMEEDVTSLRPESWLIHRAKSCLKTDGCAAKAWLITARTLFPQNFDIKFEAYEVEKNARNIKLAAKDLQEMLSSFKEEPRLNQELQAVSDALQAEGADPKTALYKDIFSALPAETQRQMLLSVISQKQDVLHQCKATLLILRRFPDLVPDTGVNLAESLLSAEKHAHFHTALNCYRKYLVHDLLPIMLNCKEASLAHKQLYKWLQKSIEFYISYITQPPPLDAGLSSPDMMSPTKKLTMSFSGKRLQAIQGLAEKDSHIPRPWQTLFDIVTATGQQLGWEIGDFFMKTSREAQWQEILLLHNKCQQSDHSGLHRQLLYCTLILLLQCIHDYQTRMDSGLFTGSSNHLESIALMEGFKADGDEGRVHGPKHKKLKVESTIPQIHSNSNIPDSNVLMQNMLTAFKCWELLHVDSLEKDFKKLHSHLKAETWAWLKMFEVDMLMYQGSYREAVNLLLVQKQDSKLRTNLQLASCYFCQGNLAKCCDVVLGILGDMAFSDVSTPSQLQEIVHSGRGRHMNLLRCTSSEIMPYCLHMLLACCKEKAFSPSSNDDMALGHMLVLLQYDWPKHEALLLQAVEKIKAQGCFTYNLFFNYIINIDILEEFAYIKSHDGGKLNLDILPTSTKLIAQQRTVTRGVNKGVKEDFRLTMEKQVARSEENIEALIREFLANERELLQENLL</sequence>
<reference evidence="7" key="1">
    <citation type="journal article" date="2015" name="Nat. Commun.">
        <title>The Lingula genome provides insights into brachiopod evolution and the origin of phosphate biomineralization.</title>
        <authorList>
            <person name="Luo Y.J."/>
            <person name="Takeuchi T."/>
            <person name="Koyanagi R."/>
            <person name="Yamada L."/>
            <person name="Kanda M."/>
            <person name="Khalturina M."/>
            <person name="Fujie M."/>
            <person name="Yamasaki S.I."/>
            <person name="Endo K."/>
            <person name="Satoh N."/>
        </authorList>
    </citation>
    <scope>NUCLEOTIDE SEQUENCE</scope>
</reference>
<dbReference type="PRINTS" id="PR02106">
    <property type="entry name" value="INTSUBUNIT10"/>
</dbReference>
<accession>A0A1S3HAF5</accession>
<dbReference type="RefSeq" id="XP_013382104.1">
    <property type="nucleotide sequence ID" value="XM_013526650.1"/>
</dbReference>
<dbReference type="Proteomes" id="UP000085678">
    <property type="component" value="Unplaced"/>
</dbReference>